<sequence length="161" mass="16467">MKPTTIATLLATAATAAAAASPVVLPRASGPFQLSDISAQVSTTTNTGSMYLIVVDTNEHDIATGCNVTWTPTPGLTPGTVVPCDYAAYALSFPDGLYADIADIYLVIETTAENILSESANITLDAAASDSPWICGGVEEGVGETKCEYDGFVDVVVGSGV</sequence>
<dbReference type="VEuPathDB" id="FungiDB:BO70DRAFT_429206"/>
<dbReference type="RefSeq" id="XP_025399408.1">
    <property type="nucleotide sequence ID" value="XM_025548053.1"/>
</dbReference>
<accession>A0A317W6X8</accession>
<evidence type="ECO:0000256" key="1">
    <source>
        <dbReference type="SAM" id="SignalP"/>
    </source>
</evidence>
<reference evidence="2 3" key="1">
    <citation type="submission" date="2016-12" db="EMBL/GenBank/DDBJ databases">
        <title>The genomes of Aspergillus section Nigri reveals drivers in fungal speciation.</title>
        <authorList>
            <consortium name="DOE Joint Genome Institute"/>
            <person name="Vesth T.C."/>
            <person name="Nybo J."/>
            <person name="Theobald S."/>
            <person name="Brandl J."/>
            <person name="Frisvad J.C."/>
            <person name="Nielsen K.F."/>
            <person name="Lyhne E.K."/>
            <person name="Kogle M.E."/>
            <person name="Kuo A."/>
            <person name="Riley R."/>
            <person name="Clum A."/>
            <person name="Nolan M."/>
            <person name="Lipzen A."/>
            <person name="Salamov A."/>
            <person name="Henrissat B."/>
            <person name="Wiebenga A."/>
            <person name="De Vries R.P."/>
            <person name="Grigoriev I.V."/>
            <person name="Mortensen U.H."/>
            <person name="Andersen M.R."/>
            <person name="Baker S.E."/>
        </authorList>
    </citation>
    <scope>NUCLEOTIDE SEQUENCE [LARGE SCALE GENOMIC DNA]</scope>
    <source>
        <strain evidence="2 3">CBS 117.55</strain>
    </source>
</reference>
<dbReference type="OrthoDB" id="10468336at2759"/>
<name>A0A317W6X8_9EURO</name>
<proteinExistence type="predicted"/>
<feature type="signal peptide" evidence="1">
    <location>
        <begin position="1"/>
        <end position="19"/>
    </location>
</feature>
<keyword evidence="3" id="KW-1185">Reference proteome</keyword>
<evidence type="ECO:0008006" key="4">
    <source>
        <dbReference type="Google" id="ProtNLM"/>
    </source>
</evidence>
<gene>
    <name evidence="2" type="ORF">BO70DRAFT_429206</name>
</gene>
<organism evidence="2 3">
    <name type="scientific">Aspergillus heteromorphus CBS 117.55</name>
    <dbReference type="NCBI Taxonomy" id="1448321"/>
    <lineage>
        <taxon>Eukaryota</taxon>
        <taxon>Fungi</taxon>
        <taxon>Dikarya</taxon>
        <taxon>Ascomycota</taxon>
        <taxon>Pezizomycotina</taxon>
        <taxon>Eurotiomycetes</taxon>
        <taxon>Eurotiomycetidae</taxon>
        <taxon>Eurotiales</taxon>
        <taxon>Aspergillaceae</taxon>
        <taxon>Aspergillus</taxon>
        <taxon>Aspergillus subgen. Circumdati</taxon>
    </lineage>
</organism>
<dbReference type="Proteomes" id="UP000247233">
    <property type="component" value="Unassembled WGS sequence"/>
</dbReference>
<feature type="chain" id="PRO_5016423952" description="AA1-like domain-containing protein" evidence="1">
    <location>
        <begin position="20"/>
        <end position="161"/>
    </location>
</feature>
<evidence type="ECO:0000313" key="2">
    <source>
        <dbReference type="EMBL" id="PWY82143.1"/>
    </source>
</evidence>
<protein>
    <recommendedName>
        <fullName evidence="4">AA1-like domain-containing protein</fullName>
    </recommendedName>
</protein>
<dbReference type="EMBL" id="MSFL01000012">
    <property type="protein sequence ID" value="PWY82143.1"/>
    <property type="molecule type" value="Genomic_DNA"/>
</dbReference>
<comment type="caution">
    <text evidence="2">The sequence shown here is derived from an EMBL/GenBank/DDBJ whole genome shotgun (WGS) entry which is preliminary data.</text>
</comment>
<dbReference type="GeneID" id="37070290"/>
<keyword evidence="1" id="KW-0732">Signal</keyword>
<dbReference type="AlphaFoldDB" id="A0A317W6X8"/>
<evidence type="ECO:0000313" key="3">
    <source>
        <dbReference type="Proteomes" id="UP000247233"/>
    </source>
</evidence>